<dbReference type="KEGG" id="ccos:Pan44_40360"/>
<feature type="signal peptide" evidence="1">
    <location>
        <begin position="1"/>
        <end position="27"/>
    </location>
</feature>
<protein>
    <submittedName>
        <fullName evidence="2">Uncharacterized protein</fullName>
    </submittedName>
</protein>
<dbReference type="InParanoid" id="A0A517SIP2"/>
<dbReference type="AlphaFoldDB" id="A0A517SIP2"/>
<dbReference type="PROSITE" id="PS51257">
    <property type="entry name" value="PROKAR_LIPOPROTEIN"/>
    <property type="match status" value="1"/>
</dbReference>
<feature type="chain" id="PRO_5021747774" evidence="1">
    <location>
        <begin position="28"/>
        <end position="46"/>
    </location>
</feature>
<dbReference type="RefSeq" id="WP_197453494.1">
    <property type="nucleotide sequence ID" value="NZ_CP036271.1"/>
</dbReference>
<accession>A0A517SIP2</accession>
<reference evidence="2 3" key="1">
    <citation type="submission" date="2019-02" db="EMBL/GenBank/DDBJ databases">
        <title>Deep-cultivation of Planctomycetes and their phenomic and genomic characterization uncovers novel biology.</title>
        <authorList>
            <person name="Wiegand S."/>
            <person name="Jogler M."/>
            <person name="Boedeker C."/>
            <person name="Pinto D."/>
            <person name="Vollmers J."/>
            <person name="Rivas-Marin E."/>
            <person name="Kohn T."/>
            <person name="Peeters S.H."/>
            <person name="Heuer A."/>
            <person name="Rast P."/>
            <person name="Oberbeckmann S."/>
            <person name="Bunk B."/>
            <person name="Jeske O."/>
            <person name="Meyerdierks A."/>
            <person name="Storesund J.E."/>
            <person name="Kallscheuer N."/>
            <person name="Luecker S."/>
            <person name="Lage O.M."/>
            <person name="Pohl T."/>
            <person name="Merkel B.J."/>
            <person name="Hornburger P."/>
            <person name="Mueller R.-W."/>
            <person name="Bruemmer F."/>
            <person name="Labrenz M."/>
            <person name="Spormann A.M."/>
            <person name="Op den Camp H."/>
            <person name="Overmann J."/>
            <person name="Amann R."/>
            <person name="Jetten M.S.M."/>
            <person name="Mascher T."/>
            <person name="Medema M.H."/>
            <person name="Devos D.P."/>
            <person name="Kaster A.-K."/>
            <person name="Ovreas L."/>
            <person name="Rohde M."/>
            <person name="Galperin M.Y."/>
            <person name="Jogler C."/>
        </authorList>
    </citation>
    <scope>NUCLEOTIDE SEQUENCE [LARGE SCALE GENOMIC DNA]</scope>
    <source>
        <strain evidence="2 3">Pan44</strain>
    </source>
</reference>
<evidence type="ECO:0000313" key="3">
    <source>
        <dbReference type="Proteomes" id="UP000315700"/>
    </source>
</evidence>
<dbReference type="EMBL" id="CP036271">
    <property type="protein sequence ID" value="QDT55987.1"/>
    <property type="molecule type" value="Genomic_DNA"/>
</dbReference>
<evidence type="ECO:0000313" key="2">
    <source>
        <dbReference type="EMBL" id="QDT55987.1"/>
    </source>
</evidence>
<evidence type="ECO:0000256" key="1">
    <source>
        <dbReference type="SAM" id="SignalP"/>
    </source>
</evidence>
<dbReference type="Proteomes" id="UP000315700">
    <property type="component" value="Chromosome"/>
</dbReference>
<sequence precursor="true">MTRRSFACMCVLLLGVLAGCNSLQGDAQVSRDQWEPPLGPAATAEK</sequence>
<keyword evidence="3" id="KW-1185">Reference proteome</keyword>
<gene>
    <name evidence="2" type="ORF">Pan44_40360</name>
</gene>
<proteinExistence type="predicted"/>
<organism evidence="2 3">
    <name type="scientific">Caulifigura coniformis</name>
    <dbReference type="NCBI Taxonomy" id="2527983"/>
    <lineage>
        <taxon>Bacteria</taxon>
        <taxon>Pseudomonadati</taxon>
        <taxon>Planctomycetota</taxon>
        <taxon>Planctomycetia</taxon>
        <taxon>Planctomycetales</taxon>
        <taxon>Planctomycetaceae</taxon>
        <taxon>Caulifigura</taxon>
    </lineage>
</organism>
<name>A0A517SIP2_9PLAN</name>
<keyword evidence="1" id="KW-0732">Signal</keyword>